<sequence>MLLEIVTGKIYLVLTVIFAIPTSMSFFTASVLKVLFNRPAATSEISTRVNRPGVSGDFLV</sequence>
<keyword evidence="3" id="KW-1185">Reference proteome</keyword>
<dbReference type="STRING" id="288705.RSal33209_0676"/>
<dbReference type="EMBL" id="CP000910">
    <property type="protein sequence ID" value="ABY22423.1"/>
    <property type="molecule type" value="Genomic_DNA"/>
</dbReference>
<keyword evidence="1" id="KW-0472">Membrane</keyword>
<evidence type="ECO:0000256" key="1">
    <source>
        <dbReference type="SAM" id="Phobius"/>
    </source>
</evidence>
<name>A9WPX8_RENSM</name>
<accession>A9WPX8</accession>
<proteinExistence type="predicted"/>
<evidence type="ECO:0000313" key="3">
    <source>
        <dbReference type="Proteomes" id="UP000002007"/>
    </source>
</evidence>
<reference evidence="3" key="1">
    <citation type="journal article" date="2008" name="J. Bacteriol.">
        <title>Genome sequence of the fish pathogen Renibacterium salmoninarum suggests reductive evolution away from an environmental Arthrobacter ancestor.</title>
        <authorList>
            <person name="Wiens G.D."/>
            <person name="Rockey D.D."/>
            <person name="Wu Z."/>
            <person name="Chang J."/>
            <person name="Levy R."/>
            <person name="Crane S."/>
            <person name="Chen D.S."/>
            <person name="Capri G.R."/>
            <person name="Burnett J.R."/>
            <person name="Sudheesh P.S."/>
            <person name="Schipma M.J."/>
            <person name="Burd H."/>
            <person name="Bhattacharyya A."/>
            <person name="Rhodes L.D."/>
            <person name="Kaul R."/>
            <person name="Strom M.S."/>
        </authorList>
    </citation>
    <scope>NUCLEOTIDE SEQUENCE [LARGE SCALE GENOMIC DNA]</scope>
    <source>
        <strain evidence="3">ATCC 33209 / DSM 20767 / JCM 11484 / NBRC 15589 / NCIMB 2235</strain>
    </source>
</reference>
<keyword evidence="1" id="KW-0812">Transmembrane</keyword>
<feature type="transmembrane region" description="Helical" evidence="1">
    <location>
        <begin position="12"/>
        <end position="36"/>
    </location>
</feature>
<dbReference type="AlphaFoldDB" id="A9WPX8"/>
<protein>
    <submittedName>
        <fullName evidence="2">Uncharacterized protein</fullName>
    </submittedName>
</protein>
<dbReference type="Proteomes" id="UP000002007">
    <property type="component" value="Chromosome"/>
</dbReference>
<organism evidence="2 3">
    <name type="scientific">Renibacterium salmoninarum (strain ATCC 33209 / DSM 20767 / JCM 11484 / NBRC 15589 / NCIMB 2235)</name>
    <dbReference type="NCBI Taxonomy" id="288705"/>
    <lineage>
        <taxon>Bacteria</taxon>
        <taxon>Bacillati</taxon>
        <taxon>Actinomycetota</taxon>
        <taxon>Actinomycetes</taxon>
        <taxon>Micrococcales</taxon>
        <taxon>Micrococcaceae</taxon>
        <taxon>Renibacterium</taxon>
    </lineage>
</organism>
<gene>
    <name evidence="2" type="ordered locus">RSal33209_0676</name>
</gene>
<keyword evidence="1" id="KW-1133">Transmembrane helix</keyword>
<evidence type="ECO:0000313" key="2">
    <source>
        <dbReference type="EMBL" id="ABY22423.1"/>
    </source>
</evidence>
<dbReference type="KEGG" id="rsa:RSal33209_0676"/>
<dbReference type="HOGENOM" id="CLU_2938487_0_0_11"/>